<reference evidence="3" key="1">
    <citation type="submission" date="2021-06" db="EMBL/GenBank/DDBJ databases">
        <title>Description of novel taxa of the family Lachnospiraceae.</title>
        <authorList>
            <person name="Chaplin A.V."/>
            <person name="Sokolova S.R."/>
            <person name="Pikina A.P."/>
            <person name="Korzhanova M."/>
            <person name="Belova V."/>
            <person name="Korostin D."/>
            <person name="Efimov B.A."/>
        </authorList>
    </citation>
    <scope>NUCLEOTIDE SEQUENCE</scope>
    <source>
        <strain evidence="3">ASD5720</strain>
    </source>
</reference>
<comment type="caution">
    <text evidence="3">The sequence shown here is derived from an EMBL/GenBank/DDBJ whole genome shotgun (WGS) entry which is preliminary data.</text>
</comment>
<dbReference type="GO" id="GO:0008206">
    <property type="term" value="P:bile acid metabolic process"/>
    <property type="evidence" value="ECO:0007669"/>
    <property type="project" value="UniProtKB-ARBA"/>
</dbReference>
<dbReference type="EMBL" id="JAHQCW010000054">
    <property type="protein sequence ID" value="MBU9739273.1"/>
    <property type="molecule type" value="Genomic_DNA"/>
</dbReference>
<evidence type="ECO:0000313" key="3">
    <source>
        <dbReference type="EMBL" id="MBU9739273.1"/>
    </source>
</evidence>
<dbReference type="PANTHER" id="PTHR48107:SF16">
    <property type="entry name" value="NADPH-DEPENDENT ALDEHYDE REDUCTASE 1, CHLOROPLASTIC"/>
    <property type="match status" value="1"/>
</dbReference>
<dbReference type="PANTHER" id="PTHR48107">
    <property type="entry name" value="NADPH-DEPENDENT ALDEHYDE REDUCTASE-LIKE PROTEIN, CHLOROPLASTIC-RELATED"/>
    <property type="match status" value="1"/>
</dbReference>
<proteinExistence type="inferred from homology"/>
<evidence type="ECO:0000313" key="4">
    <source>
        <dbReference type="Proteomes" id="UP000712157"/>
    </source>
</evidence>
<dbReference type="InterPro" id="IPR036291">
    <property type="entry name" value="NAD(P)-bd_dom_sf"/>
</dbReference>
<dbReference type="Gene3D" id="3.40.50.720">
    <property type="entry name" value="NAD(P)-binding Rossmann-like Domain"/>
    <property type="match status" value="1"/>
</dbReference>
<protein>
    <submittedName>
        <fullName evidence="3">SDR family oxidoreductase</fullName>
    </submittedName>
</protein>
<dbReference type="AlphaFoldDB" id="A0A949K8R8"/>
<dbReference type="GO" id="GO:0016614">
    <property type="term" value="F:oxidoreductase activity, acting on CH-OH group of donors"/>
    <property type="evidence" value="ECO:0007669"/>
    <property type="project" value="UniProtKB-ARBA"/>
</dbReference>
<gene>
    <name evidence="3" type="ORF">KTH89_22330</name>
</gene>
<sequence>MYPVYDYMGSKEVCEVVHKTFPPQHQDSQPGFEYLMSPPPISAPFGDVGRRRLEGRTAVITGGDSGIGRAIAYAFAVEGAQVLIAYLDEHQDAKKTKRIIEEIGGHCELSAGDLGRPEVAAIVAEAAMEHFGSIDILVNNSAVQFLKDSILDISKQQLELTFQTNVFSYFYMIQAALPYMKSGGVIINTASVTAFAGEPRLLDYSATKGAVVSLTRSLALSLVKQGIRVNAVSPGPVWTPLIPSSYSAAEVETFGSGTSGVPMGRAAQPFEIAASYVFLASDESRYMSGQILHPNGGKIV</sequence>
<dbReference type="PROSITE" id="PS00061">
    <property type="entry name" value="ADH_SHORT"/>
    <property type="match status" value="1"/>
</dbReference>
<name>A0A949K8R8_9FIRM</name>
<dbReference type="RefSeq" id="WP_158343279.1">
    <property type="nucleotide sequence ID" value="NZ_JAHQCW010000054.1"/>
</dbReference>
<organism evidence="3 4">
    <name type="scientific">Diplocloster agilis</name>
    <dbReference type="NCBI Taxonomy" id="2850323"/>
    <lineage>
        <taxon>Bacteria</taxon>
        <taxon>Bacillati</taxon>
        <taxon>Bacillota</taxon>
        <taxon>Clostridia</taxon>
        <taxon>Lachnospirales</taxon>
        <taxon>Lachnospiraceae</taxon>
        <taxon>Diplocloster</taxon>
    </lineage>
</organism>
<dbReference type="InterPro" id="IPR002347">
    <property type="entry name" value="SDR_fam"/>
</dbReference>
<keyword evidence="2" id="KW-0560">Oxidoreductase</keyword>
<dbReference type="SUPFAM" id="SSF51735">
    <property type="entry name" value="NAD(P)-binding Rossmann-fold domains"/>
    <property type="match status" value="1"/>
</dbReference>
<dbReference type="Pfam" id="PF13561">
    <property type="entry name" value="adh_short_C2"/>
    <property type="match status" value="1"/>
</dbReference>
<comment type="similarity">
    <text evidence="1">Belongs to the short-chain dehydrogenases/reductases (SDR) family.</text>
</comment>
<dbReference type="InterPro" id="IPR020904">
    <property type="entry name" value="Sc_DH/Rdtase_CS"/>
</dbReference>
<keyword evidence="4" id="KW-1185">Reference proteome</keyword>
<dbReference type="PRINTS" id="PR00080">
    <property type="entry name" value="SDRFAMILY"/>
</dbReference>
<dbReference type="FunFam" id="3.40.50.720:FF:000084">
    <property type="entry name" value="Short-chain dehydrogenase reductase"/>
    <property type="match status" value="1"/>
</dbReference>
<evidence type="ECO:0000256" key="1">
    <source>
        <dbReference type="ARBA" id="ARBA00006484"/>
    </source>
</evidence>
<dbReference type="PRINTS" id="PR00081">
    <property type="entry name" value="GDHRDH"/>
</dbReference>
<dbReference type="Proteomes" id="UP000712157">
    <property type="component" value="Unassembled WGS sequence"/>
</dbReference>
<evidence type="ECO:0000256" key="2">
    <source>
        <dbReference type="ARBA" id="ARBA00023002"/>
    </source>
</evidence>
<accession>A0A949K8R8</accession>